<accession>A0ABD3UW82</accession>
<sequence>MAPKYKLIYFDARGRAEKVRMLFHVAGVQFEDNRLKREEWPALKDKMPQKQLPVLEIDGKTQLCQSMAIVRYLAREFKMYGKSSMEAFYIDEIVETVTDLSQSSVQAMFEKDETKKTELMKKLVEEVIPRSLGFLDAQIKNYGKNGFAVGSGVSLADIIIFNVIEAVKGREAAEKFPRLNENLKKTEEHPKMKKWLTDRPKTEM</sequence>
<dbReference type="InterPro" id="IPR050213">
    <property type="entry name" value="GST_superfamily"/>
</dbReference>
<dbReference type="InterPro" id="IPR010987">
    <property type="entry name" value="Glutathione-S-Trfase_C-like"/>
</dbReference>
<evidence type="ECO:0000313" key="7">
    <source>
        <dbReference type="Proteomes" id="UP001634394"/>
    </source>
</evidence>
<dbReference type="PANTHER" id="PTHR11571">
    <property type="entry name" value="GLUTATHIONE S-TRANSFERASE"/>
    <property type="match status" value="1"/>
</dbReference>
<proteinExistence type="inferred from homology"/>
<keyword evidence="7" id="KW-1185">Reference proteome</keyword>
<evidence type="ECO:0000313" key="6">
    <source>
        <dbReference type="EMBL" id="KAL3852773.1"/>
    </source>
</evidence>
<gene>
    <name evidence="6" type="ORF">ACJMK2_016389</name>
</gene>
<dbReference type="InterPro" id="IPR036282">
    <property type="entry name" value="Glutathione-S-Trfase_C_sf"/>
</dbReference>
<dbReference type="CDD" id="cd03039">
    <property type="entry name" value="GST_N_Sigma_like"/>
    <property type="match status" value="1"/>
</dbReference>
<dbReference type="SFLD" id="SFLDS00019">
    <property type="entry name" value="Glutathione_Transferase_(cytos"/>
    <property type="match status" value="1"/>
</dbReference>
<dbReference type="Proteomes" id="UP001634394">
    <property type="component" value="Unassembled WGS sequence"/>
</dbReference>
<dbReference type="InterPro" id="IPR036249">
    <property type="entry name" value="Thioredoxin-like_sf"/>
</dbReference>
<dbReference type="AlphaFoldDB" id="A0ABD3UW82"/>
<name>A0ABD3UW82_SINWO</name>
<keyword evidence="2" id="KW-0273">Eye lens protein</keyword>
<dbReference type="SFLD" id="SFLDG00363">
    <property type="entry name" value="AMPS_(cytGST):_Alpha-__Mu-__Pi"/>
    <property type="match status" value="1"/>
</dbReference>
<organism evidence="6 7">
    <name type="scientific">Sinanodonta woodiana</name>
    <name type="common">Chinese pond mussel</name>
    <name type="synonym">Anodonta woodiana</name>
    <dbReference type="NCBI Taxonomy" id="1069815"/>
    <lineage>
        <taxon>Eukaryota</taxon>
        <taxon>Metazoa</taxon>
        <taxon>Spiralia</taxon>
        <taxon>Lophotrochozoa</taxon>
        <taxon>Mollusca</taxon>
        <taxon>Bivalvia</taxon>
        <taxon>Autobranchia</taxon>
        <taxon>Heteroconchia</taxon>
        <taxon>Palaeoheterodonta</taxon>
        <taxon>Unionida</taxon>
        <taxon>Unionoidea</taxon>
        <taxon>Unionidae</taxon>
        <taxon>Unioninae</taxon>
        <taxon>Sinanodonta</taxon>
    </lineage>
</organism>
<comment type="caution">
    <text evidence="6">The sequence shown here is derived from an EMBL/GenBank/DDBJ whole genome shotgun (WGS) entry which is preliminary data.</text>
</comment>
<dbReference type="Pfam" id="PF14497">
    <property type="entry name" value="GST_C_3"/>
    <property type="match status" value="1"/>
</dbReference>
<dbReference type="InterPro" id="IPR004045">
    <property type="entry name" value="Glutathione_S-Trfase_N"/>
</dbReference>
<reference evidence="6 7" key="1">
    <citation type="submission" date="2024-11" db="EMBL/GenBank/DDBJ databases">
        <title>Chromosome-level genome assembly of the freshwater bivalve Anodonta woodiana.</title>
        <authorList>
            <person name="Chen X."/>
        </authorList>
    </citation>
    <scope>NUCLEOTIDE SEQUENCE [LARGE SCALE GENOMIC DNA]</scope>
    <source>
        <strain evidence="6">MN2024</strain>
        <tissue evidence="6">Gills</tissue>
    </source>
</reference>
<dbReference type="FunFam" id="3.40.30.10:FF:000035">
    <property type="entry name" value="hematopoietic prostaglandin D synthase"/>
    <property type="match status" value="1"/>
</dbReference>
<comment type="similarity">
    <text evidence="1">Belongs to the GST superfamily.</text>
</comment>
<dbReference type="CDD" id="cd03192">
    <property type="entry name" value="GST_C_Sigma_like"/>
    <property type="match status" value="1"/>
</dbReference>
<evidence type="ECO:0000256" key="1">
    <source>
        <dbReference type="ARBA" id="ARBA00007409"/>
    </source>
</evidence>
<dbReference type="InterPro" id="IPR004046">
    <property type="entry name" value="GST_C"/>
</dbReference>
<dbReference type="PROSITE" id="PS50404">
    <property type="entry name" value="GST_NTER"/>
    <property type="match status" value="1"/>
</dbReference>
<dbReference type="PROSITE" id="PS50405">
    <property type="entry name" value="GST_CTER"/>
    <property type="match status" value="1"/>
</dbReference>
<dbReference type="InterPro" id="IPR040079">
    <property type="entry name" value="Glutathione_S-Trfase"/>
</dbReference>
<evidence type="ECO:0000256" key="2">
    <source>
        <dbReference type="ARBA" id="ARBA00022613"/>
    </source>
</evidence>
<dbReference type="Pfam" id="PF02798">
    <property type="entry name" value="GST_N"/>
    <property type="match status" value="1"/>
</dbReference>
<dbReference type="SUPFAM" id="SSF47616">
    <property type="entry name" value="GST C-terminal domain-like"/>
    <property type="match status" value="1"/>
</dbReference>
<dbReference type="PANTHER" id="PTHR11571:SF150">
    <property type="entry name" value="GLUTATHIONE S-TRANSFERASE"/>
    <property type="match status" value="1"/>
</dbReference>
<dbReference type="Gene3D" id="1.20.1050.10">
    <property type="match status" value="1"/>
</dbReference>
<dbReference type="EMBL" id="JBJQND010000015">
    <property type="protein sequence ID" value="KAL3852773.1"/>
    <property type="molecule type" value="Genomic_DNA"/>
</dbReference>
<protein>
    <submittedName>
        <fullName evidence="6">Uncharacterized protein</fullName>
    </submittedName>
</protein>
<feature type="domain" description="GST N-terminal" evidence="4">
    <location>
        <begin position="3"/>
        <end position="81"/>
    </location>
</feature>
<dbReference type="SFLD" id="SFLDG01205">
    <property type="entry name" value="AMPS.1"/>
    <property type="match status" value="1"/>
</dbReference>
<dbReference type="FunFam" id="1.20.1050.10:FF:000030">
    <property type="entry name" value="Glutathione S-transferase S1"/>
    <property type="match status" value="1"/>
</dbReference>
<evidence type="ECO:0000259" key="5">
    <source>
        <dbReference type="PROSITE" id="PS50405"/>
    </source>
</evidence>
<feature type="domain" description="GST C-terminal" evidence="5">
    <location>
        <begin position="83"/>
        <end position="204"/>
    </location>
</feature>
<dbReference type="GO" id="GO:0005212">
    <property type="term" value="F:structural constituent of eye lens"/>
    <property type="evidence" value="ECO:0007669"/>
    <property type="project" value="UniProtKB-KW"/>
</dbReference>
<dbReference type="SUPFAM" id="SSF52833">
    <property type="entry name" value="Thioredoxin-like"/>
    <property type="match status" value="1"/>
</dbReference>
<comment type="function">
    <text evidence="3">S-crystallins are structural components of squids and octopi eye lens. Contains relatively little if any GST activity.</text>
</comment>
<evidence type="ECO:0000259" key="4">
    <source>
        <dbReference type="PROSITE" id="PS50404"/>
    </source>
</evidence>
<evidence type="ECO:0000256" key="3">
    <source>
        <dbReference type="ARBA" id="ARBA00049616"/>
    </source>
</evidence>
<dbReference type="Gene3D" id="3.40.30.10">
    <property type="entry name" value="Glutaredoxin"/>
    <property type="match status" value="1"/>
</dbReference>